<dbReference type="InterPro" id="IPR027291">
    <property type="entry name" value="Glyco_hydro_38_N_sf"/>
</dbReference>
<dbReference type="Proteomes" id="UP000285517">
    <property type="component" value="Chromosome"/>
</dbReference>
<dbReference type="EMBL" id="CP034951">
    <property type="protein sequence ID" value="QAA81286.1"/>
    <property type="molecule type" value="Genomic_DNA"/>
</dbReference>
<evidence type="ECO:0000256" key="2">
    <source>
        <dbReference type="ARBA" id="ARBA00023277"/>
    </source>
</evidence>
<proteinExistence type="inferred from homology"/>
<name>A0A410G1Y6_9FLAO</name>
<dbReference type="InterPro" id="IPR011330">
    <property type="entry name" value="Glyco_hydro/deAcase_b/a-brl"/>
</dbReference>
<accession>A0A410G1Y6</accession>
<dbReference type="SUPFAM" id="SSF88713">
    <property type="entry name" value="Glycoside hydrolase/deacetylase"/>
    <property type="match status" value="1"/>
</dbReference>
<organism evidence="5 6">
    <name type="scientific">Aequorivita ciconiae</name>
    <dbReference type="NCBI Taxonomy" id="2494375"/>
    <lineage>
        <taxon>Bacteria</taxon>
        <taxon>Pseudomonadati</taxon>
        <taxon>Bacteroidota</taxon>
        <taxon>Flavobacteriia</taxon>
        <taxon>Flavobacteriales</taxon>
        <taxon>Flavobacteriaceae</taxon>
        <taxon>Aequorivita</taxon>
    </lineage>
</organism>
<sequence>MKDLIIRNLKNLPGKKTKRKIVVFYVDDYGSVRIKDKSAYNNLKSAGIPMDETRFSQYDTLADKEDFHKLFDVLTSVKDSQGNHACFTPLAIAANPDFEKIEASGFKEYYREPFTRTLQRYGPAYDGVYDLWKQGIDENIFYPAYHGTEHINVKRFMDALQGGIKSVHLAFKHESVAIPHFPEEMEIKQPTTTFFIEASEENKKLAEDVKFGTKLFEGLFGFRSKQFTPGAGIYSPALEPILAECGIKYIHVQRYFSYPLGKAYSEKNFYIMERKILKVKNILFAIVSLNLKAKMIIELPTNA</sequence>
<dbReference type="Gene3D" id="3.20.110.10">
    <property type="entry name" value="Glycoside hydrolase 38, N terminal domain"/>
    <property type="match status" value="1"/>
</dbReference>
<dbReference type="RefSeq" id="WP_128249674.1">
    <property type="nucleotide sequence ID" value="NZ_CP034951.1"/>
</dbReference>
<comment type="similarity">
    <text evidence="1 3">Belongs to the glycosyl hydrolase 57 family.</text>
</comment>
<protein>
    <recommendedName>
        <fullName evidence="4">Glycoside hydrolase family 57 N-terminal domain-containing protein</fullName>
    </recommendedName>
</protein>
<evidence type="ECO:0000313" key="6">
    <source>
        <dbReference type="Proteomes" id="UP000285517"/>
    </source>
</evidence>
<dbReference type="Pfam" id="PF03065">
    <property type="entry name" value="Glyco_hydro_57"/>
    <property type="match status" value="1"/>
</dbReference>
<keyword evidence="2 3" id="KW-0119">Carbohydrate metabolism</keyword>
<evidence type="ECO:0000256" key="1">
    <source>
        <dbReference type="ARBA" id="ARBA00006821"/>
    </source>
</evidence>
<dbReference type="AlphaFoldDB" id="A0A410G1Y6"/>
<feature type="domain" description="Glycoside hydrolase family 57 N-terminal" evidence="4">
    <location>
        <begin position="202"/>
        <end position="253"/>
    </location>
</feature>
<dbReference type="GO" id="GO:0005975">
    <property type="term" value="P:carbohydrate metabolic process"/>
    <property type="evidence" value="ECO:0007669"/>
    <property type="project" value="InterPro"/>
</dbReference>
<gene>
    <name evidence="5" type="ORF">EI546_05890</name>
</gene>
<dbReference type="KEGG" id="aev:EI546_05890"/>
<reference evidence="5 6" key="1">
    <citation type="submission" date="2019-01" db="EMBL/GenBank/DDBJ databases">
        <title>Complete genome sequencing of Aequorivita sp. H23M31.</title>
        <authorList>
            <person name="Bae J.-W."/>
        </authorList>
    </citation>
    <scope>NUCLEOTIDE SEQUENCE [LARGE SCALE GENOMIC DNA]</scope>
    <source>
        <strain evidence="5 6">H23M31</strain>
    </source>
</reference>
<evidence type="ECO:0000313" key="5">
    <source>
        <dbReference type="EMBL" id="QAA81286.1"/>
    </source>
</evidence>
<evidence type="ECO:0000256" key="3">
    <source>
        <dbReference type="RuleBase" id="RU361196"/>
    </source>
</evidence>
<keyword evidence="6" id="KW-1185">Reference proteome</keyword>
<dbReference type="GO" id="GO:0003824">
    <property type="term" value="F:catalytic activity"/>
    <property type="evidence" value="ECO:0007669"/>
    <property type="project" value="InterPro"/>
</dbReference>
<dbReference type="InterPro" id="IPR004300">
    <property type="entry name" value="Glyco_hydro_57_N"/>
</dbReference>
<dbReference type="OrthoDB" id="2081174at2"/>
<evidence type="ECO:0000259" key="4">
    <source>
        <dbReference type="Pfam" id="PF03065"/>
    </source>
</evidence>